<proteinExistence type="predicted"/>
<feature type="region of interest" description="Disordered" evidence="1">
    <location>
        <begin position="1"/>
        <end position="21"/>
    </location>
</feature>
<dbReference type="PANTHER" id="PTHR31260:SF48">
    <property type="entry name" value="BNAC02G24000D PROTEIN"/>
    <property type="match status" value="1"/>
</dbReference>
<evidence type="ECO:0000313" key="3">
    <source>
        <dbReference type="Proteomes" id="UP000029121"/>
    </source>
</evidence>
<keyword evidence="3" id="KW-1185">Reference proteome</keyword>
<reference evidence="3" key="1">
    <citation type="journal article" date="2013" name="Nat. Genet.">
        <title>The Capsella rubella genome and the genomic consequences of rapid mating system evolution.</title>
        <authorList>
            <person name="Slotte T."/>
            <person name="Hazzouri K.M."/>
            <person name="Agren J.A."/>
            <person name="Koenig D."/>
            <person name="Maumus F."/>
            <person name="Guo Y.L."/>
            <person name="Steige K."/>
            <person name="Platts A.E."/>
            <person name="Escobar J.S."/>
            <person name="Newman L.K."/>
            <person name="Wang W."/>
            <person name="Mandakova T."/>
            <person name="Vello E."/>
            <person name="Smith L.M."/>
            <person name="Henz S.R."/>
            <person name="Steffen J."/>
            <person name="Takuno S."/>
            <person name="Brandvain Y."/>
            <person name="Coop G."/>
            <person name="Andolfatto P."/>
            <person name="Hu T.T."/>
            <person name="Blanchette M."/>
            <person name="Clark R.M."/>
            <person name="Quesneville H."/>
            <person name="Nordborg M."/>
            <person name="Gaut B.S."/>
            <person name="Lysak M.A."/>
            <person name="Jenkins J."/>
            <person name="Grimwood J."/>
            <person name="Chapman J."/>
            <person name="Prochnik S."/>
            <person name="Shu S."/>
            <person name="Rokhsar D."/>
            <person name="Schmutz J."/>
            <person name="Weigel D."/>
            <person name="Wright S.I."/>
        </authorList>
    </citation>
    <scope>NUCLEOTIDE SEQUENCE [LARGE SCALE GENOMIC DNA]</scope>
    <source>
        <strain evidence="3">cv. Monte Gargano</strain>
    </source>
</reference>
<dbReference type="Proteomes" id="UP000029121">
    <property type="component" value="Unassembled WGS sequence"/>
</dbReference>
<dbReference type="Pfam" id="PF04776">
    <property type="entry name" value="protein_MS5"/>
    <property type="match status" value="1"/>
</dbReference>
<accession>R0FXA3</accession>
<dbReference type="InterPro" id="IPR006462">
    <property type="entry name" value="MS5"/>
</dbReference>
<evidence type="ECO:0000313" key="2">
    <source>
        <dbReference type="EMBL" id="EOA27341.1"/>
    </source>
</evidence>
<dbReference type="OrthoDB" id="1099616at2759"/>
<protein>
    <submittedName>
        <fullName evidence="2">Uncharacterized protein</fullName>
    </submittedName>
</protein>
<dbReference type="AlphaFoldDB" id="R0FXA3"/>
<dbReference type="KEGG" id="crb:17890129"/>
<dbReference type="EMBL" id="KB870808">
    <property type="protein sequence ID" value="EOA27341.1"/>
    <property type="molecule type" value="Genomic_DNA"/>
</dbReference>
<organism evidence="2 3">
    <name type="scientific">Capsella rubella</name>
    <dbReference type="NCBI Taxonomy" id="81985"/>
    <lineage>
        <taxon>Eukaryota</taxon>
        <taxon>Viridiplantae</taxon>
        <taxon>Streptophyta</taxon>
        <taxon>Embryophyta</taxon>
        <taxon>Tracheophyta</taxon>
        <taxon>Spermatophyta</taxon>
        <taxon>Magnoliopsida</taxon>
        <taxon>eudicotyledons</taxon>
        <taxon>Gunneridae</taxon>
        <taxon>Pentapetalae</taxon>
        <taxon>rosids</taxon>
        <taxon>malvids</taxon>
        <taxon>Brassicales</taxon>
        <taxon>Brassicaceae</taxon>
        <taxon>Camelineae</taxon>
        <taxon>Capsella</taxon>
    </lineage>
</organism>
<evidence type="ECO:0000256" key="1">
    <source>
        <dbReference type="SAM" id="MobiDB-lite"/>
    </source>
</evidence>
<gene>
    <name evidence="2" type="ORF">CARUB_v10023456mg</name>
</gene>
<dbReference type="PANTHER" id="PTHR31260">
    <property type="entry name" value="CYSTATIN/MONELLIN SUPERFAMILY PROTEIN"/>
    <property type="match status" value="1"/>
</dbReference>
<feature type="region of interest" description="Disordered" evidence="1">
    <location>
        <begin position="71"/>
        <end position="124"/>
    </location>
</feature>
<sequence>MSKQKEEATSSPLNLTGLNDALPRVPDEMDYYTHPVPPFSFNDFLPLYHNMEGQRFFFTNNSARSLKDFLPPAEPYNYEPPSEPPQPYSCSQIAELPEPQLFSPPSEETHLPLSPSTDDQPDYDNFSESLLDMDEPPYEWGFGYEPPTPTAYVPMPSGDERMFGKVGLHCYNLQNRTNLKFFCHDDDELFYELVKFYATDPTRWYSTFEFITRVVEFRNEGYLTFITTQCTLLPEEEAFPCDEFDKLAVDDFFRGDMPNSMPEDTTDNLQYYELKESEVEAEKDWLRLYLELALHTNFFCFPRSIEWDSPYDLKKIIVQTRADVEPEKKAKAENAIFYISFKSGGTKDCDVIIRRTMDGMPHHMSLEVKCLM</sequence>
<name>R0FXA3_9BRAS</name>